<sequence length="157" mass="18462">MAIFSLSAKSCLNSSGRFFCKLNKILPTCLKTLSEFLKNSFNITYRQHKAKLCLKFVERFLNSFSLQTSRNKVMAISRIDLEIFRFFDNVDISLMPYNTGAILMATQNCEHKNILVTIFECQTTISNHHHHYYYYNFIHLFCVSKEITFNYLNNVNQ</sequence>
<proteinExistence type="predicted"/>
<reference evidence="1" key="1">
    <citation type="submission" date="2013-05" db="EMBL/GenBank/DDBJ databases">
        <authorList>
            <person name="Yim A.K.Y."/>
            <person name="Chan T.F."/>
            <person name="Ji K.M."/>
            <person name="Liu X.Y."/>
            <person name="Zhou J.W."/>
            <person name="Li R.Q."/>
            <person name="Yang K.Y."/>
            <person name="Li J."/>
            <person name="Li M."/>
            <person name="Law P.T.W."/>
            <person name="Wu Y.L."/>
            <person name="Cai Z.L."/>
            <person name="Qin H."/>
            <person name="Bao Y."/>
            <person name="Leung R.K.K."/>
            <person name="Ng P.K.S."/>
            <person name="Zou J."/>
            <person name="Zhong X.J."/>
            <person name="Ran P.X."/>
            <person name="Zhong N.S."/>
            <person name="Liu Z.G."/>
            <person name="Tsui S.K.W."/>
        </authorList>
    </citation>
    <scope>NUCLEOTIDE SEQUENCE</scope>
    <source>
        <strain evidence="1">Derf</strain>
        <tissue evidence="1">Whole organism</tissue>
    </source>
</reference>
<evidence type="ECO:0000313" key="2">
    <source>
        <dbReference type="Proteomes" id="UP000790347"/>
    </source>
</evidence>
<dbReference type="AlphaFoldDB" id="A0A922HSG7"/>
<keyword evidence="2" id="KW-1185">Reference proteome</keyword>
<organism evidence="1 2">
    <name type="scientific">Dermatophagoides farinae</name>
    <name type="common">American house dust mite</name>
    <dbReference type="NCBI Taxonomy" id="6954"/>
    <lineage>
        <taxon>Eukaryota</taxon>
        <taxon>Metazoa</taxon>
        <taxon>Ecdysozoa</taxon>
        <taxon>Arthropoda</taxon>
        <taxon>Chelicerata</taxon>
        <taxon>Arachnida</taxon>
        <taxon>Acari</taxon>
        <taxon>Acariformes</taxon>
        <taxon>Sarcoptiformes</taxon>
        <taxon>Astigmata</taxon>
        <taxon>Psoroptidia</taxon>
        <taxon>Analgoidea</taxon>
        <taxon>Pyroglyphidae</taxon>
        <taxon>Dermatophagoidinae</taxon>
        <taxon>Dermatophagoides</taxon>
    </lineage>
</organism>
<reference evidence="1" key="2">
    <citation type="journal article" date="2022" name="Res Sq">
        <title>Comparative Genomics Reveals Insights into the Divergent Evolution of Astigmatic Mites and Household Pest Adaptations.</title>
        <authorList>
            <person name="Xiong Q."/>
            <person name="Wan A.T.-Y."/>
            <person name="Liu X.-Y."/>
            <person name="Fung C.S.-H."/>
            <person name="Xiao X."/>
            <person name="Malainual N."/>
            <person name="Hou J."/>
            <person name="Wang L."/>
            <person name="Wang M."/>
            <person name="Yang K."/>
            <person name="Cui Y."/>
            <person name="Leung E."/>
            <person name="Nong W."/>
            <person name="Shin S.-K."/>
            <person name="Au S."/>
            <person name="Jeong K.Y."/>
            <person name="Chew F.T."/>
            <person name="Hui J."/>
            <person name="Leung T.F."/>
            <person name="Tungtrongchitr A."/>
            <person name="Zhong N."/>
            <person name="Liu Z."/>
            <person name="Tsui S."/>
        </authorList>
    </citation>
    <scope>NUCLEOTIDE SEQUENCE</scope>
    <source>
        <strain evidence="1">Derf</strain>
        <tissue evidence="1">Whole organism</tissue>
    </source>
</reference>
<name>A0A922HSG7_DERFA</name>
<evidence type="ECO:0000313" key="1">
    <source>
        <dbReference type="EMBL" id="KAH9506475.1"/>
    </source>
</evidence>
<dbReference type="EMBL" id="ASGP02000005">
    <property type="protein sequence ID" value="KAH9506475.1"/>
    <property type="molecule type" value="Genomic_DNA"/>
</dbReference>
<gene>
    <name evidence="1" type="ORF">DERF_011205</name>
</gene>
<accession>A0A922HSG7</accession>
<comment type="caution">
    <text evidence="1">The sequence shown here is derived from an EMBL/GenBank/DDBJ whole genome shotgun (WGS) entry which is preliminary data.</text>
</comment>
<protein>
    <submittedName>
        <fullName evidence="1">Uncharacterized protein</fullName>
    </submittedName>
</protein>
<dbReference type="Proteomes" id="UP000790347">
    <property type="component" value="Unassembled WGS sequence"/>
</dbReference>